<proteinExistence type="inferred from homology"/>
<gene>
    <name evidence="3" type="ORF">DFO70_11012</name>
</gene>
<organism evidence="3 4">
    <name type="scientific">Cytobacillus firmus</name>
    <name type="common">Bacillus firmus</name>
    <dbReference type="NCBI Taxonomy" id="1399"/>
    <lineage>
        <taxon>Bacteria</taxon>
        <taxon>Bacillati</taxon>
        <taxon>Bacillota</taxon>
        <taxon>Bacilli</taxon>
        <taxon>Bacillales</taxon>
        <taxon>Bacillaceae</taxon>
        <taxon>Cytobacillus</taxon>
    </lineage>
</organism>
<keyword evidence="4" id="KW-1185">Reference proteome</keyword>
<feature type="domain" description="LXG" evidence="2">
    <location>
        <begin position="1"/>
        <end position="87"/>
    </location>
</feature>
<comment type="similarity">
    <text evidence="1">In the N-terminal section; belongs to the LXG family.</text>
</comment>
<comment type="caution">
    <text evidence="3">The sequence shown here is derived from an EMBL/GenBank/DDBJ whole genome shotgun (WGS) entry which is preliminary data.</text>
</comment>
<dbReference type="EMBL" id="QNSF01000010">
    <property type="protein sequence ID" value="RBP89907.1"/>
    <property type="molecule type" value="Genomic_DNA"/>
</dbReference>
<protein>
    <submittedName>
        <fullName evidence="3">WXG superfamily protein probably secreted by type VII secretion system</fullName>
    </submittedName>
</protein>
<dbReference type="AlphaFoldDB" id="A0A366JQP0"/>
<dbReference type="Proteomes" id="UP000252731">
    <property type="component" value="Unassembled WGS sequence"/>
</dbReference>
<evidence type="ECO:0000313" key="4">
    <source>
        <dbReference type="Proteomes" id="UP000252731"/>
    </source>
</evidence>
<dbReference type="Pfam" id="PF04740">
    <property type="entry name" value="LXG"/>
    <property type="match status" value="1"/>
</dbReference>
<accession>A0A366JQP0</accession>
<dbReference type="RefSeq" id="WP_181782379.1">
    <property type="nucleotide sequence ID" value="NZ_QNSF01000010.1"/>
</dbReference>
<evidence type="ECO:0000256" key="1">
    <source>
        <dbReference type="ARBA" id="ARBA00034117"/>
    </source>
</evidence>
<reference evidence="3 4" key="1">
    <citation type="submission" date="2018-06" db="EMBL/GenBank/DDBJ databases">
        <title>Freshwater and sediment microbial communities from various areas in North America, analyzing microbe dynamics in response to fracking.</title>
        <authorList>
            <person name="Lamendella R."/>
        </authorList>
    </citation>
    <scope>NUCLEOTIDE SEQUENCE [LARGE SCALE GENOMIC DNA]</scope>
    <source>
        <strain evidence="3 4">14_TX</strain>
    </source>
</reference>
<name>A0A366JQP0_CYTFI</name>
<sequence>MSLEDAFKGQGGQAIRAYYQECHQPFLQFLESRIDEYQSYLKSFIGSLLNLEPSPSGFIRQEFLEHELKQGAEKHIADYRRSNTGSK</sequence>
<dbReference type="InterPro" id="IPR006829">
    <property type="entry name" value="LXG_dom"/>
</dbReference>
<evidence type="ECO:0000259" key="2">
    <source>
        <dbReference type="PROSITE" id="PS51756"/>
    </source>
</evidence>
<dbReference type="PROSITE" id="PS51756">
    <property type="entry name" value="LXG"/>
    <property type="match status" value="1"/>
</dbReference>
<evidence type="ECO:0000313" key="3">
    <source>
        <dbReference type="EMBL" id="RBP89907.1"/>
    </source>
</evidence>